<dbReference type="GO" id="GO:0003677">
    <property type="term" value="F:DNA binding"/>
    <property type="evidence" value="ECO:0007669"/>
    <property type="project" value="UniProtKB-KW"/>
</dbReference>
<organism evidence="7 8">
    <name type="scientific">Actinocatenispora rupis</name>
    <dbReference type="NCBI Taxonomy" id="519421"/>
    <lineage>
        <taxon>Bacteria</taxon>
        <taxon>Bacillati</taxon>
        <taxon>Actinomycetota</taxon>
        <taxon>Actinomycetes</taxon>
        <taxon>Micromonosporales</taxon>
        <taxon>Micromonosporaceae</taxon>
        <taxon>Actinocatenispora</taxon>
    </lineage>
</organism>
<name>A0A8J3J332_9ACTN</name>
<proteinExistence type="inferred from homology"/>
<accession>A0A8J3J332</accession>
<dbReference type="RefSeq" id="WP_239076503.1">
    <property type="nucleotide sequence ID" value="NZ_BAAAZM010000003.1"/>
</dbReference>
<keyword evidence="8" id="KW-1185">Reference proteome</keyword>
<evidence type="ECO:0000259" key="6">
    <source>
        <dbReference type="PROSITE" id="PS50949"/>
    </source>
</evidence>
<evidence type="ECO:0000256" key="1">
    <source>
        <dbReference type="ARBA" id="ARBA00005384"/>
    </source>
</evidence>
<evidence type="ECO:0000313" key="7">
    <source>
        <dbReference type="EMBL" id="GID10696.1"/>
    </source>
</evidence>
<keyword evidence="3" id="KW-0805">Transcription regulation</keyword>
<comment type="caution">
    <text evidence="7">The sequence shown here is derived from an EMBL/GenBank/DDBJ whole genome shotgun (WGS) entry which is preliminary data.</text>
</comment>
<evidence type="ECO:0000313" key="8">
    <source>
        <dbReference type="Proteomes" id="UP000612808"/>
    </source>
</evidence>
<evidence type="ECO:0000256" key="4">
    <source>
        <dbReference type="ARBA" id="ARBA00023125"/>
    </source>
</evidence>
<protein>
    <submittedName>
        <fullName evidence="7">GntR family transcriptional regulator</fullName>
    </submittedName>
</protein>
<dbReference type="PROSITE" id="PS50949">
    <property type="entry name" value="HTH_GNTR"/>
    <property type="match status" value="1"/>
</dbReference>
<dbReference type="InterPro" id="IPR004839">
    <property type="entry name" value="Aminotransferase_I/II_large"/>
</dbReference>
<dbReference type="InterPro" id="IPR036388">
    <property type="entry name" value="WH-like_DNA-bd_sf"/>
</dbReference>
<reference evidence="7" key="1">
    <citation type="submission" date="2021-01" db="EMBL/GenBank/DDBJ databases">
        <title>Whole genome shotgun sequence of Actinocatenispora rupis NBRC 107355.</title>
        <authorList>
            <person name="Komaki H."/>
            <person name="Tamura T."/>
        </authorList>
    </citation>
    <scope>NUCLEOTIDE SEQUENCE</scope>
    <source>
        <strain evidence="7">NBRC 107355</strain>
    </source>
</reference>
<evidence type="ECO:0000256" key="5">
    <source>
        <dbReference type="ARBA" id="ARBA00023163"/>
    </source>
</evidence>
<keyword evidence="2" id="KW-0663">Pyridoxal phosphate</keyword>
<dbReference type="PANTHER" id="PTHR46577:SF2">
    <property type="entry name" value="TRANSCRIPTIONAL REGULATORY PROTEIN"/>
    <property type="match status" value="1"/>
</dbReference>
<dbReference type="Gene3D" id="1.10.10.10">
    <property type="entry name" value="Winged helix-like DNA-binding domain superfamily/Winged helix DNA-binding domain"/>
    <property type="match status" value="1"/>
</dbReference>
<evidence type="ECO:0000256" key="2">
    <source>
        <dbReference type="ARBA" id="ARBA00022898"/>
    </source>
</evidence>
<evidence type="ECO:0000256" key="3">
    <source>
        <dbReference type="ARBA" id="ARBA00023015"/>
    </source>
</evidence>
<comment type="similarity">
    <text evidence="1">In the C-terminal section; belongs to the class-I pyridoxal-phosphate-dependent aminotransferase family.</text>
</comment>
<dbReference type="Proteomes" id="UP000612808">
    <property type="component" value="Unassembled WGS sequence"/>
</dbReference>
<dbReference type="GO" id="GO:0030170">
    <property type="term" value="F:pyridoxal phosphate binding"/>
    <property type="evidence" value="ECO:0007669"/>
    <property type="project" value="InterPro"/>
</dbReference>
<dbReference type="Pfam" id="PF00155">
    <property type="entry name" value="Aminotran_1_2"/>
    <property type="match status" value="1"/>
</dbReference>
<dbReference type="Gene3D" id="3.40.640.10">
    <property type="entry name" value="Type I PLP-dependent aspartate aminotransferase-like (Major domain)"/>
    <property type="match status" value="1"/>
</dbReference>
<dbReference type="CDD" id="cd00609">
    <property type="entry name" value="AAT_like"/>
    <property type="match status" value="1"/>
</dbReference>
<keyword evidence="5" id="KW-0804">Transcription</keyword>
<dbReference type="EMBL" id="BOMB01000009">
    <property type="protein sequence ID" value="GID10696.1"/>
    <property type="molecule type" value="Genomic_DNA"/>
</dbReference>
<dbReference type="InterPro" id="IPR015421">
    <property type="entry name" value="PyrdxlP-dep_Trfase_major"/>
</dbReference>
<dbReference type="InterPro" id="IPR036390">
    <property type="entry name" value="WH_DNA-bd_sf"/>
</dbReference>
<dbReference type="AlphaFoldDB" id="A0A8J3J332"/>
<keyword evidence="4" id="KW-0238">DNA-binding</keyword>
<dbReference type="Pfam" id="PF00392">
    <property type="entry name" value="GntR"/>
    <property type="match status" value="1"/>
</dbReference>
<feature type="domain" description="HTH gntR-type" evidence="6">
    <location>
        <begin position="14"/>
        <end position="82"/>
    </location>
</feature>
<dbReference type="InterPro" id="IPR051446">
    <property type="entry name" value="HTH_trans_reg/aminotransferase"/>
</dbReference>
<dbReference type="SUPFAM" id="SSF53383">
    <property type="entry name" value="PLP-dependent transferases"/>
    <property type="match status" value="1"/>
</dbReference>
<sequence>MRQLLTDLEQRLDEPTARALATAVSAALRDGVLGEGDRLPPIRTVATELKLSPTTVSSAWALLARAGTIRTDGRRGTTIAPRHAPGPTRYRRALERSTSFALDLSTGVPDPDLLPGLGPALQRLHVTASPGSYLDDPVLPDLLDALRDDWPYRAERMTVVDGAMDALDEIATSVLRFGDRVAVEHPCFPPLLDLLDAVGVRPVGVAVDDDGPVVTELAAAGDVAAFFLQPRAQNPTGATLTAERARQLAAVLDGSAAVVVEDDSAGGIAAHPAVSLGSRLPDRTIHVRSYSKSHGPDLRLAAVGGPARLIDPIVERRFLGQGWTSRLLQHLLLDLLTRRASITEVARARREYARRREAVVRRLADRGVEVGGSEGLNIWVPVRDEAAAVIRLASVGIGAAAGGPFHVREGAAPHLRLTTGLLRTGFADVADRVAEAAAVGAWASPR</sequence>
<dbReference type="GO" id="GO:0003700">
    <property type="term" value="F:DNA-binding transcription factor activity"/>
    <property type="evidence" value="ECO:0007669"/>
    <property type="project" value="InterPro"/>
</dbReference>
<dbReference type="SUPFAM" id="SSF46785">
    <property type="entry name" value="Winged helix' DNA-binding domain"/>
    <property type="match status" value="1"/>
</dbReference>
<dbReference type="InterPro" id="IPR015424">
    <property type="entry name" value="PyrdxlP-dep_Trfase"/>
</dbReference>
<gene>
    <name evidence="7" type="ORF">Aru02nite_15850</name>
</gene>
<dbReference type="PANTHER" id="PTHR46577">
    <property type="entry name" value="HTH-TYPE TRANSCRIPTIONAL REGULATORY PROTEIN GABR"/>
    <property type="match status" value="1"/>
</dbReference>
<dbReference type="SMART" id="SM00345">
    <property type="entry name" value="HTH_GNTR"/>
    <property type="match status" value="1"/>
</dbReference>
<dbReference type="InterPro" id="IPR000524">
    <property type="entry name" value="Tscrpt_reg_HTH_GntR"/>
</dbReference>